<proteinExistence type="predicted"/>
<dbReference type="CDD" id="cd07067">
    <property type="entry name" value="HP_PGM_like"/>
    <property type="match status" value="1"/>
</dbReference>
<dbReference type="SMART" id="SM00855">
    <property type="entry name" value="PGAM"/>
    <property type="match status" value="1"/>
</dbReference>
<organism evidence="1 2">
    <name type="scientific">Alteromonas australica</name>
    <dbReference type="NCBI Taxonomy" id="589873"/>
    <lineage>
        <taxon>Bacteria</taxon>
        <taxon>Pseudomonadati</taxon>
        <taxon>Pseudomonadota</taxon>
        <taxon>Gammaproteobacteria</taxon>
        <taxon>Alteromonadales</taxon>
        <taxon>Alteromonadaceae</taxon>
        <taxon>Alteromonas/Salinimonas group</taxon>
        <taxon>Alteromonas</taxon>
    </lineage>
</organism>
<dbReference type="InterPro" id="IPR050275">
    <property type="entry name" value="PGM_Phosphatase"/>
</dbReference>
<protein>
    <submittedName>
        <fullName evidence="1">Histidine phosphatase</fullName>
    </submittedName>
</protein>
<dbReference type="PANTHER" id="PTHR48100:SF1">
    <property type="entry name" value="HISTIDINE PHOSPHATASE FAMILY PROTEIN-RELATED"/>
    <property type="match status" value="1"/>
</dbReference>
<accession>A0A075P065</accession>
<dbReference type="AlphaFoldDB" id="A0A075P065"/>
<dbReference type="InterPro" id="IPR013078">
    <property type="entry name" value="His_Pase_superF_clade-1"/>
</dbReference>
<dbReference type="SUPFAM" id="SSF53254">
    <property type="entry name" value="Phosphoglycerate mutase-like"/>
    <property type="match status" value="1"/>
</dbReference>
<dbReference type="Gene3D" id="3.40.50.1240">
    <property type="entry name" value="Phosphoglycerate mutase-like"/>
    <property type="match status" value="1"/>
</dbReference>
<sequence length="224" mass="25033">MTDIYLVRHGQASFGKANYDKLSPLGGQQAHWLGEYFKQRDIVFDEVLSGDMVRHHETTQGIANGLQYLPDPTVTSDLNEFNFQAVAQAYLSANPQDRVPEGASPAEYYRLLKKAMLAWSENTLPEALVEETWQQFEARAANVLTSLQNSSAQRILVVSSGGAIAMMLKHILGYSAPMVINMNLQIRNASFTQCYANSRSIHLNNFNSVPHLDVIEKLHAITYS</sequence>
<dbReference type="GO" id="GO:0016791">
    <property type="term" value="F:phosphatase activity"/>
    <property type="evidence" value="ECO:0007669"/>
    <property type="project" value="TreeGrafter"/>
</dbReference>
<name>A0A075P065_9ALTE</name>
<dbReference type="RefSeq" id="WP_044057309.1">
    <property type="nucleotide sequence ID" value="NZ_CBCSKJ010000003.1"/>
</dbReference>
<dbReference type="GeneID" id="78255458"/>
<evidence type="ECO:0000313" key="2">
    <source>
        <dbReference type="Proteomes" id="UP000056090"/>
    </source>
</evidence>
<gene>
    <name evidence="1" type="ORF">EP13_11130</name>
</gene>
<dbReference type="InterPro" id="IPR029033">
    <property type="entry name" value="His_PPase_superfam"/>
</dbReference>
<dbReference type="GO" id="GO:0005737">
    <property type="term" value="C:cytoplasm"/>
    <property type="evidence" value="ECO:0007669"/>
    <property type="project" value="TreeGrafter"/>
</dbReference>
<keyword evidence="2" id="KW-1185">Reference proteome</keyword>
<reference evidence="1 2" key="1">
    <citation type="submission" date="2014-06" db="EMBL/GenBank/DDBJ databases">
        <title>Genomes of Alteromonas australica, a world apart.</title>
        <authorList>
            <person name="Gonzaga A."/>
            <person name="Lopez-Perez M."/>
            <person name="Rodriguez-Valera F."/>
        </authorList>
    </citation>
    <scope>NUCLEOTIDE SEQUENCE [LARGE SCALE GENOMIC DNA]</scope>
    <source>
        <strain evidence="1 2">H 17</strain>
    </source>
</reference>
<dbReference type="Proteomes" id="UP000056090">
    <property type="component" value="Chromosome"/>
</dbReference>
<dbReference type="KEGG" id="aal:EP13_11130"/>
<dbReference type="eggNOG" id="COG0406">
    <property type="taxonomic scope" value="Bacteria"/>
</dbReference>
<dbReference type="EMBL" id="CP008849">
    <property type="protein sequence ID" value="AIF99193.1"/>
    <property type="molecule type" value="Genomic_DNA"/>
</dbReference>
<dbReference type="PANTHER" id="PTHR48100">
    <property type="entry name" value="BROAD-SPECIFICITY PHOSPHATASE YOR283W-RELATED"/>
    <property type="match status" value="1"/>
</dbReference>
<evidence type="ECO:0000313" key="1">
    <source>
        <dbReference type="EMBL" id="AIF99193.1"/>
    </source>
</evidence>
<dbReference type="Pfam" id="PF00300">
    <property type="entry name" value="His_Phos_1"/>
    <property type="match status" value="1"/>
</dbReference>